<keyword evidence="4 9" id="KW-0812">Transmembrane</keyword>
<evidence type="ECO:0000256" key="9">
    <source>
        <dbReference type="SAM" id="Phobius"/>
    </source>
</evidence>
<dbReference type="SUPFAM" id="SSF52540">
    <property type="entry name" value="P-loop containing nucleoside triphosphate hydrolases"/>
    <property type="match status" value="1"/>
</dbReference>
<feature type="transmembrane region" description="Helical" evidence="9">
    <location>
        <begin position="61"/>
        <end position="85"/>
    </location>
</feature>
<dbReference type="EMBL" id="NEVQ01000003">
    <property type="protein sequence ID" value="OZI64668.1"/>
    <property type="molecule type" value="Genomic_DNA"/>
</dbReference>
<feature type="domain" description="ABC transmembrane type-1" evidence="11">
    <location>
        <begin position="61"/>
        <end position="360"/>
    </location>
</feature>
<feature type="transmembrane region" description="Helical" evidence="9">
    <location>
        <begin position="12"/>
        <end position="35"/>
    </location>
</feature>
<dbReference type="CDD" id="cd03223">
    <property type="entry name" value="ABCD_peroxisomal_ALDP"/>
    <property type="match status" value="1"/>
</dbReference>
<dbReference type="Pfam" id="PF06472">
    <property type="entry name" value="ABC_membrane_2"/>
    <property type="match status" value="1"/>
</dbReference>
<evidence type="ECO:0000259" key="10">
    <source>
        <dbReference type="PROSITE" id="PS50893"/>
    </source>
</evidence>
<dbReference type="InterPro" id="IPR011527">
    <property type="entry name" value="ABC1_TM_dom"/>
</dbReference>
<dbReference type="PANTHER" id="PTHR11384">
    <property type="entry name" value="ATP-BINDING CASSETTE, SUB-FAMILY D MEMBER"/>
    <property type="match status" value="1"/>
</dbReference>
<dbReference type="GO" id="GO:0005524">
    <property type="term" value="F:ATP binding"/>
    <property type="evidence" value="ECO:0007669"/>
    <property type="project" value="UniProtKB-KW"/>
</dbReference>
<dbReference type="Proteomes" id="UP000216885">
    <property type="component" value="Unassembled WGS sequence"/>
</dbReference>
<evidence type="ECO:0000259" key="11">
    <source>
        <dbReference type="PROSITE" id="PS50929"/>
    </source>
</evidence>
<dbReference type="InterPro" id="IPR050835">
    <property type="entry name" value="ABC_transporter_sub-D"/>
</dbReference>
<dbReference type="AlphaFoldDB" id="A0A261URY3"/>
<feature type="transmembrane region" description="Helical" evidence="9">
    <location>
        <begin position="181"/>
        <end position="201"/>
    </location>
</feature>
<comment type="subcellular location">
    <subcellularLocation>
        <location evidence="1">Cell membrane</location>
        <topology evidence="1">Multi-pass membrane protein</topology>
    </subcellularLocation>
</comment>
<dbReference type="PROSITE" id="PS50929">
    <property type="entry name" value="ABC_TM1F"/>
    <property type="match status" value="1"/>
</dbReference>
<evidence type="ECO:0000256" key="7">
    <source>
        <dbReference type="ARBA" id="ARBA00022989"/>
    </source>
</evidence>
<evidence type="ECO:0000256" key="3">
    <source>
        <dbReference type="ARBA" id="ARBA00022475"/>
    </source>
</evidence>
<evidence type="ECO:0000313" key="12">
    <source>
        <dbReference type="EMBL" id="OZI64668.1"/>
    </source>
</evidence>
<keyword evidence="5" id="KW-0547">Nucleotide-binding</keyword>
<proteinExistence type="predicted"/>
<feature type="transmembrane region" description="Helical" evidence="9">
    <location>
        <begin position="213"/>
        <end position="233"/>
    </location>
</feature>
<dbReference type="GO" id="GO:0016887">
    <property type="term" value="F:ATP hydrolysis activity"/>
    <property type="evidence" value="ECO:0007669"/>
    <property type="project" value="InterPro"/>
</dbReference>
<gene>
    <name evidence="12" type="ORF">CAL20_03175</name>
</gene>
<comment type="caution">
    <text evidence="12">The sequence shown here is derived from an EMBL/GenBank/DDBJ whole genome shotgun (WGS) entry which is preliminary data.</text>
</comment>
<evidence type="ECO:0000313" key="13">
    <source>
        <dbReference type="Proteomes" id="UP000216885"/>
    </source>
</evidence>
<feature type="domain" description="ABC transporter" evidence="10">
    <location>
        <begin position="393"/>
        <end position="627"/>
    </location>
</feature>
<keyword evidence="8 9" id="KW-0472">Membrane</keyword>
<keyword evidence="7 9" id="KW-1133">Transmembrane helix</keyword>
<feature type="transmembrane region" description="Helical" evidence="9">
    <location>
        <begin position="100"/>
        <end position="120"/>
    </location>
</feature>
<reference evidence="12 13" key="1">
    <citation type="submission" date="2017-05" db="EMBL/GenBank/DDBJ databases">
        <title>Complete and WGS of Bordetella genogroups.</title>
        <authorList>
            <person name="Spilker T."/>
            <person name="LiPuma J."/>
        </authorList>
    </citation>
    <scope>NUCLEOTIDE SEQUENCE [LARGE SCALE GENOMIC DNA]</scope>
    <source>
        <strain evidence="12 13">AU9919</strain>
    </source>
</reference>
<evidence type="ECO:0000256" key="2">
    <source>
        <dbReference type="ARBA" id="ARBA00022448"/>
    </source>
</evidence>
<dbReference type="GO" id="GO:0140359">
    <property type="term" value="F:ABC-type transporter activity"/>
    <property type="evidence" value="ECO:0007669"/>
    <property type="project" value="InterPro"/>
</dbReference>
<evidence type="ECO:0000256" key="8">
    <source>
        <dbReference type="ARBA" id="ARBA00023136"/>
    </source>
</evidence>
<evidence type="ECO:0000256" key="6">
    <source>
        <dbReference type="ARBA" id="ARBA00022840"/>
    </source>
</evidence>
<keyword evidence="13" id="KW-1185">Reference proteome</keyword>
<dbReference type="InterPro" id="IPR003439">
    <property type="entry name" value="ABC_transporter-like_ATP-bd"/>
</dbReference>
<organism evidence="12 13">
    <name type="scientific">Bordetella genomosp. 4</name>
    <dbReference type="NCBI Taxonomy" id="463044"/>
    <lineage>
        <taxon>Bacteria</taxon>
        <taxon>Pseudomonadati</taxon>
        <taxon>Pseudomonadota</taxon>
        <taxon>Betaproteobacteria</taxon>
        <taxon>Burkholderiales</taxon>
        <taxon>Alcaligenaceae</taxon>
        <taxon>Bordetella</taxon>
    </lineage>
</organism>
<dbReference type="PROSITE" id="PS50893">
    <property type="entry name" value="ABC_TRANSPORTER_2"/>
    <property type="match status" value="1"/>
</dbReference>
<dbReference type="Pfam" id="PF00005">
    <property type="entry name" value="ABC_tran"/>
    <property type="match status" value="1"/>
</dbReference>
<evidence type="ECO:0000256" key="4">
    <source>
        <dbReference type="ARBA" id="ARBA00022692"/>
    </source>
</evidence>
<evidence type="ECO:0000256" key="5">
    <source>
        <dbReference type="ARBA" id="ARBA00022741"/>
    </source>
</evidence>
<dbReference type="InterPro" id="IPR017871">
    <property type="entry name" value="ABC_transporter-like_CS"/>
</dbReference>
<dbReference type="InterPro" id="IPR036640">
    <property type="entry name" value="ABC1_TM_sf"/>
</dbReference>
<dbReference type="Gene3D" id="1.20.1560.10">
    <property type="entry name" value="ABC transporter type 1, transmembrane domain"/>
    <property type="match status" value="1"/>
</dbReference>
<dbReference type="PROSITE" id="PS00211">
    <property type="entry name" value="ABC_TRANSPORTER_1"/>
    <property type="match status" value="1"/>
</dbReference>
<feature type="transmembrane region" description="Helical" evidence="9">
    <location>
        <begin position="301"/>
        <end position="319"/>
    </location>
</feature>
<keyword evidence="3" id="KW-1003">Cell membrane</keyword>
<sequence>MDLDWHQQLGSSLLWLTYSFLIAGSVSAISIFILARTTTWGRQFWRLTWPYLDPRRSYKPLLSLALQLFLALAAVRMTVLFSYWYQGFYNALQALNAKAFWLMLGIFGVLATVHVARALIDYYVGQAFEIHWRVWLNERLTQDWLAGSAYYRGQFLDQPVDNPDQRIELDIAAFISGSRSLAFGAISAIVSLVAFTQILWNLSGPLSLGSIEIPRAMVMLVYLYVIVATLLAFKIGHPLIRLNFLAERLTANFRYALVRLRENAENIAFYQGAAVEQQTLGARFAAYISNQWALIRRTLKFSGLNLAVSQIAVVFPFILQAPRFFSGAIKLGDVMQTSQAFGQVQDSLSFFRTSYDTFAQYRATLSRLDGFQEANQQARSLPHVQTQSLADALRIENMSVYRPDDRDHPLLRDLHLQLSPGETLLIKGPSGSGKTTLLRALAGLWPHAEGQVQRPTQADALFLSQRPYLPLGDLRTALAYPATAAAADDARLITALQHTQLAHLVTALDLTNDWSRVLSLGEQQRLAFARVLFNRPAIVFLDEATSATDEGLEHALYTLLRTELPGSMLVSVGHRSTLDAFHTQVLRLDGHGGWRLLAADRAGTHVASGTPGTDAERVPGNGVVVCG</sequence>
<dbReference type="SUPFAM" id="SSF90123">
    <property type="entry name" value="ABC transporter transmembrane region"/>
    <property type="match status" value="1"/>
</dbReference>
<evidence type="ECO:0000256" key="1">
    <source>
        <dbReference type="ARBA" id="ARBA00004651"/>
    </source>
</evidence>
<keyword evidence="2" id="KW-0813">Transport</keyword>
<dbReference type="SMART" id="SM00382">
    <property type="entry name" value="AAA"/>
    <property type="match status" value="1"/>
</dbReference>
<dbReference type="GO" id="GO:0005886">
    <property type="term" value="C:plasma membrane"/>
    <property type="evidence" value="ECO:0007669"/>
    <property type="project" value="UniProtKB-SubCell"/>
</dbReference>
<dbReference type="PANTHER" id="PTHR11384:SF59">
    <property type="entry name" value="LYSOSOMAL COBALAMIN TRANSPORTER ABCD4"/>
    <property type="match status" value="1"/>
</dbReference>
<keyword evidence="6 12" id="KW-0067">ATP-binding</keyword>
<dbReference type="InterPro" id="IPR027417">
    <property type="entry name" value="P-loop_NTPase"/>
</dbReference>
<protein>
    <submittedName>
        <fullName evidence="12">ABC transporter ATP-binding protein</fullName>
    </submittedName>
</protein>
<dbReference type="InterPro" id="IPR003593">
    <property type="entry name" value="AAA+_ATPase"/>
</dbReference>
<accession>A0A261URY3</accession>
<dbReference type="RefSeq" id="WP_094837174.1">
    <property type="nucleotide sequence ID" value="NZ_NEVQ01000003.1"/>
</dbReference>
<name>A0A261URY3_9BORD</name>
<dbReference type="Gene3D" id="3.40.50.300">
    <property type="entry name" value="P-loop containing nucleotide triphosphate hydrolases"/>
    <property type="match status" value="1"/>
</dbReference>